<evidence type="ECO:0000256" key="1">
    <source>
        <dbReference type="SAM" id="Coils"/>
    </source>
</evidence>
<reference evidence="4" key="1">
    <citation type="submission" date="2022-03" db="EMBL/GenBank/DDBJ databases">
        <title>Gramella crocea sp. nov., isolated from activated sludge of a seafood processing plant.</title>
        <authorList>
            <person name="Zhang X."/>
        </authorList>
    </citation>
    <scope>NUCLEOTIDE SEQUENCE</scope>
    <source>
        <strain evidence="4">YJ019</strain>
    </source>
</reference>
<evidence type="ECO:0000313" key="4">
    <source>
        <dbReference type="EMBL" id="MCH4823137.1"/>
    </source>
</evidence>
<feature type="signal peptide" evidence="3">
    <location>
        <begin position="1"/>
        <end position="21"/>
    </location>
</feature>
<feature type="region of interest" description="Disordered" evidence="2">
    <location>
        <begin position="50"/>
        <end position="80"/>
    </location>
</feature>
<feature type="compositionally biased region" description="Low complexity" evidence="2">
    <location>
        <begin position="310"/>
        <end position="326"/>
    </location>
</feature>
<feature type="chain" id="PRO_5040862395" description="DUF4412 domain-containing protein" evidence="3">
    <location>
        <begin position="22"/>
        <end position="549"/>
    </location>
</feature>
<evidence type="ECO:0000256" key="2">
    <source>
        <dbReference type="SAM" id="MobiDB-lite"/>
    </source>
</evidence>
<keyword evidence="3" id="KW-0732">Signal</keyword>
<proteinExistence type="predicted"/>
<comment type="caution">
    <text evidence="4">The sequence shown here is derived from an EMBL/GenBank/DDBJ whole genome shotgun (WGS) entry which is preliminary data.</text>
</comment>
<dbReference type="RefSeq" id="WP_240713302.1">
    <property type="nucleotide sequence ID" value="NZ_JAKVTV010000002.1"/>
</dbReference>
<protein>
    <recommendedName>
        <fullName evidence="6">DUF4412 domain-containing protein</fullName>
    </recommendedName>
</protein>
<dbReference type="AlphaFoldDB" id="A0A9X2AB68"/>
<dbReference type="Proteomes" id="UP001139226">
    <property type="component" value="Unassembled WGS sequence"/>
</dbReference>
<name>A0A9X2AB68_9FLAO</name>
<gene>
    <name evidence="4" type="ORF">ML462_08105</name>
</gene>
<keyword evidence="5" id="KW-1185">Reference proteome</keyword>
<organism evidence="4 5">
    <name type="scientific">Christiangramia lutea</name>
    <dbReference type="NCBI Taxonomy" id="1607951"/>
    <lineage>
        <taxon>Bacteria</taxon>
        <taxon>Pseudomonadati</taxon>
        <taxon>Bacteroidota</taxon>
        <taxon>Flavobacteriia</taxon>
        <taxon>Flavobacteriales</taxon>
        <taxon>Flavobacteriaceae</taxon>
        <taxon>Christiangramia</taxon>
    </lineage>
</organism>
<evidence type="ECO:0000313" key="5">
    <source>
        <dbReference type="Proteomes" id="UP001139226"/>
    </source>
</evidence>
<keyword evidence="1" id="KW-0175">Coiled coil</keyword>
<dbReference type="EMBL" id="JAKVTV010000002">
    <property type="protein sequence ID" value="MCH4823137.1"/>
    <property type="molecule type" value="Genomic_DNA"/>
</dbReference>
<evidence type="ECO:0000256" key="3">
    <source>
        <dbReference type="SAM" id="SignalP"/>
    </source>
</evidence>
<evidence type="ECO:0008006" key="6">
    <source>
        <dbReference type="Google" id="ProtNLM"/>
    </source>
</evidence>
<feature type="compositionally biased region" description="Polar residues" evidence="2">
    <location>
        <begin position="59"/>
        <end position="79"/>
    </location>
</feature>
<accession>A0A9X2AB68</accession>
<feature type="coiled-coil region" evidence="1">
    <location>
        <begin position="17"/>
        <end position="44"/>
    </location>
</feature>
<sequence>MKVRLIILSILFGLISNSAESQILKKLKKKVEETTEKVLLKKTEEQTEKTVESAFDTVLNPNSGNTSKDQNKSGKSSNDAKLINTEAKRAFYTSDVIVRTSDNEGKGSEYYFDSDEIAARGEAPNAEKSIFIDSEGFQYGYNKGEGRWEKTGIMRTDGMSFMMPAMSMGILKLPVEPTMDAAEKLKQQGLNMNTFQIVEWAFIYKPEHFRNGQYEETTAPCPGGGSCPKFIYTDPENKGSWVVFDSQGRLSEIYAKVDNQQAKGEGSYKFFYEPVSVSIPNAVEVKMPFQDLFLSGMDTDPGGNNSTEVNKSGNNTPSTSTSGNVTQNSMSSTAGKGGLNEGDLPATYEFDWQYHLKMDMPNQKNDPLDLVMLLKENTNYQGIKMKIQGTGEATMVFDLKMNALVMFMQSGDGKFFQIHSMDNTKNIDDIPEMQIRNLPDKTVIGFKSKGVEIENDDYIAQVYHTTEAPIKTSGLFNFSEPMDKKIPNIDTALIKRFSDGLVTEMHYTDKKDSKNKVSLTAQSLNQVKTSIKTGNYQNLSFMGQLKPKN</sequence>
<feature type="region of interest" description="Disordered" evidence="2">
    <location>
        <begin position="296"/>
        <end position="340"/>
    </location>
</feature>